<dbReference type="NCBIfam" id="NF043035">
    <property type="entry name" value="OxoTetrKin"/>
    <property type="match status" value="1"/>
</dbReference>
<gene>
    <name evidence="15" type="ORF">RIdsm_01851</name>
</gene>
<dbReference type="Gene3D" id="3.40.980.20">
    <property type="entry name" value="Four-carbon acid sugar kinase, nucleotide binding domain"/>
    <property type="match status" value="1"/>
</dbReference>
<comment type="similarity">
    <text evidence="1">Belongs to the four-carbon acid sugar kinase family.</text>
</comment>
<evidence type="ECO:0000256" key="12">
    <source>
        <dbReference type="ARBA" id="ARBA00041377"/>
    </source>
</evidence>
<dbReference type="Pfam" id="PF07005">
    <property type="entry name" value="SBD_N"/>
    <property type="match status" value="1"/>
</dbReference>
<dbReference type="Proteomes" id="UP000325785">
    <property type="component" value="Chromosome"/>
</dbReference>
<feature type="domain" description="Four-carbon acid sugar kinase nucleotide binding" evidence="14">
    <location>
        <begin position="276"/>
        <end position="431"/>
    </location>
</feature>
<sequence>MLREERQDAAGEITQTGAGTPMTTILGAIADDFTGATDLAGLLARSGARVSLRMGVPETPPDNTAPFEVIALKIRTTPANEALTLSKQALAWLRSAGAQRFYWKYCSTFDSTDKGNIGPVAEALMAELSTPQTIYCPAFPENGRAIFMGHLFVGRDPLSESPMKDHPLTPMRDSSLLRLLQPQVEGQVGLIDRLTVARGPDAIRDALAHLAHDNIAHVIIDAVADEDLATIATATHHMPLLTGGSALAQPLPGLLTREIGQTEPFTPPATAPETVLLSGSCSAMTNRQVAAYLATGAPCFQLDPLSLAEHGPQPALDWLSRQNLQQAPLLYATADPQSVAAAQTKLGQTRAGQIVEDTLAACATTARGHGARRFIVAGGETSGAVTQALGITRLDVGREIAPGVPWCFAQTGGHPVALALKSGNFGAETFFTDALTALEPE</sequence>
<dbReference type="Gene3D" id="3.40.50.10840">
    <property type="entry name" value="Putative sugar-binding, N-terminal domain"/>
    <property type="match status" value="1"/>
</dbReference>
<evidence type="ECO:0000256" key="2">
    <source>
        <dbReference type="ARBA" id="ARBA00022679"/>
    </source>
</evidence>
<dbReference type="EC" id="2.7.1.217" evidence="10"/>
<evidence type="ECO:0000313" key="15">
    <source>
        <dbReference type="EMBL" id="QEW26057.1"/>
    </source>
</evidence>
<name>A0A5P3A9N5_9RHOB</name>
<accession>A0A5P3A9N5</accession>
<evidence type="ECO:0000313" key="16">
    <source>
        <dbReference type="Proteomes" id="UP000325785"/>
    </source>
</evidence>
<dbReference type="InterPro" id="IPR050007">
    <property type="entry name" value="OtnK"/>
</dbReference>
<evidence type="ECO:0000256" key="3">
    <source>
        <dbReference type="ARBA" id="ARBA00022741"/>
    </source>
</evidence>
<keyword evidence="4" id="KW-0418">Kinase</keyword>
<evidence type="ECO:0000256" key="1">
    <source>
        <dbReference type="ARBA" id="ARBA00005715"/>
    </source>
</evidence>
<comment type="function">
    <text evidence="9">Catalyzes the ATP-dependent phosphorylation of 3-oxo-tetronate to 3-oxo-tetronate 4-phosphate.</text>
</comment>
<comment type="catalytic activity">
    <reaction evidence="8">
        <text>3-dehydro-D-erythronate + ATP = 3-dehydro-4-O-phospho-D-erythronate + ADP + H(+)</text>
        <dbReference type="Rhea" id="RHEA:52556"/>
        <dbReference type="ChEBI" id="CHEBI:15378"/>
        <dbReference type="ChEBI" id="CHEBI:30616"/>
        <dbReference type="ChEBI" id="CHEBI:57958"/>
        <dbReference type="ChEBI" id="CHEBI:136593"/>
        <dbReference type="ChEBI" id="CHEBI:456216"/>
        <dbReference type="EC" id="2.7.1.217"/>
    </reaction>
</comment>
<evidence type="ECO:0000256" key="8">
    <source>
        <dbReference type="ARBA" id="ARBA00036346"/>
    </source>
</evidence>
<evidence type="ECO:0000256" key="7">
    <source>
        <dbReference type="ARBA" id="ARBA00035898"/>
    </source>
</evidence>
<dbReference type="AlphaFoldDB" id="A0A5P3A9N5"/>
<dbReference type="InterPro" id="IPR010737">
    <property type="entry name" value="4-carb_acid_sugar_kinase_N"/>
</dbReference>
<keyword evidence="5" id="KW-0067">ATP-binding</keyword>
<evidence type="ECO:0000259" key="13">
    <source>
        <dbReference type="Pfam" id="PF07005"/>
    </source>
</evidence>
<dbReference type="InterPro" id="IPR031475">
    <property type="entry name" value="NBD_C"/>
</dbReference>
<organism evidence="15 16">
    <name type="scientific">Roseovarius indicus</name>
    <dbReference type="NCBI Taxonomy" id="540747"/>
    <lineage>
        <taxon>Bacteria</taxon>
        <taxon>Pseudomonadati</taxon>
        <taxon>Pseudomonadota</taxon>
        <taxon>Alphaproteobacteria</taxon>
        <taxon>Rhodobacterales</taxon>
        <taxon>Roseobacteraceae</taxon>
        <taxon>Roseovarius</taxon>
    </lineage>
</organism>
<dbReference type="EMBL" id="CP031598">
    <property type="protein sequence ID" value="QEW26057.1"/>
    <property type="molecule type" value="Genomic_DNA"/>
</dbReference>
<feature type="domain" description="Four-carbon acid sugar kinase N-terminal" evidence="13">
    <location>
        <begin position="26"/>
        <end position="250"/>
    </location>
</feature>
<dbReference type="Pfam" id="PF17042">
    <property type="entry name" value="NBD_C"/>
    <property type="match status" value="1"/>
</dbReference>
<keyword evidence="3" id="KW-0547">Nucleotide-binding</keyword>
<evidence type="ECO:0000256" key="10">
    <source>
        <dbReference type="ARBA" id="ARBA00039095"/>
    </source>
</evidence>
<protein>
    <recommendedName>
        <fullName evidence="11">3-oxo-tetronate kinase</fullName>
        <ecNumber evidence="10">2.7.1.217</ecNumber>
    </recommendedName>
    <alternativeName>
        <fullName evidence="12">3-dehydrotetronate 4-kinase</fullName>
    </alternativeName>
</protein>
<proteinExistence type="inferred from homology"/>
<dbReference type="InterPro" id="IPR037051">
    <property type="entry name" value="4-carb_acid_sugar_kinase_N_sf"/>
</dbReference>
<reference evidence="15 16" key="1">
    <citation type="submission" date="2018-08" db="EMBL/GenBank/DDBJ databases">
        <title>Genetic Globetrotter - A new plasmid hitch-hiking vast phylogenetic and geographic distances.</title>
        <authorList>
            <person name="Vollmers J."/>
            <person name="Petersen J."/>
        </authorList>
    </citation>
    <scope>NUCLEOTIDE SEQUENCE [LARGE SCALE GENOMIC DNA]</scope>
    <source>
        <strain evidence="15 16">DSM 26383</strain>
    </source>
</reference>
<dbReference type="InterPro" id="IPR042213">
    <property type="entry name" value="NBD_C_sf"/>
</dbReference>
<evidence type="ECO:0000256" key="5">
    <source>
        <dbReference type="ARBA" id="ARBA00022840"/>
    </source>
</evidence>
<keyword evidence="6" id="KW-0119">Carbohydrate metabolism</keyword>
<keyword evidence="2" id="KW-0808">Transferase</keyword>
<evidence type="ECO:0000259" key="14">
    <source>
        <dbReference type="Pfam" id="PF17042"/>
    </source>
</evidence>
<evidence type="ECO:0000256" key="4">
    <source>
        <dbReference type="ARBA" id="ARBA00022777"/>
    </source>
</evidence>
<dbReference type="SUPFAM" id="SSF142764">
    <property type="entry name" value="YgbK-like"/>
    <property type="match status" value="1"/>
</dbReference>
<dbReference type="GO" id="GO:0005524">
    <property type="term" value="F:ATP binding"/>
    <property type="evidence" value="ECO:0007669"/>
    <property type="project" value="UniProtKB-KW"/>
</dbReference>
<comment type="catalytic activity">
    <reaction evidence="7">
        <text>3-dehydro-L-erythronate + ATP = 3-dehydro-4-O-phospho-L-erythronate + ADP + H(+)</text>
        <dbReference type="Rhea" id="RHEA:52552"/>
        <dbReference type="ChEBI" id="CHEBI:15378"/>
        <dbReference type="ChEBI" id="CHEBI:30616"/>
        <dbReference type="ChEBI" id="CHEBI:136592"/>
        <dbReference type="ChEBI" id="CHEBI:136670"/>
        <dbReference type="ChEBI" id="CHEBI:456216"/>
        <dbReference type="EC" id="2.7.1.217"/>
    </reaction>
</comment>
<evidence type="ECO:0000256" key="9">
    <source>
        <dbReference type="ARBA" id="ARBA00037335"/>
    </source>
</evidence>
<evidence type="ECO:0000256" key="11">
    <source>
        <dbReference type="ARBA" id="ARBA00039461"/>
    </source>
</evidence>
<dbReference type="KEGG" id="rid:RIdsm_01851"/>
<evidence type="ECO:0000256" key="6">
    <source>
        <dbReference type="ARBA" id="ARBA00023277"/>
    </source>
</evidence>
<dbReference type="GO" id="GO:0016301">
    <property type="term" value="F:kinase activity"/>
    <property type="evidence" value="ECO:0007669"/>
    <property type="project" value="UniProtKB-KW"/>
</dbReference>